<organism evidence="5 6">
    <name type="scientific">Neobacillus bataviensis LMG 21833</name>
    <dbReference type="NCBI Taxonomy" id="1117379"/>
    <lineage>
        <taxon>Bacteria</taxon>
        <taxon>Bacillati</taxon>
        <taxon>Bacillota</taxon>
        <taxon>Bacilli</taxon>
        <taxon>Bacillales</taxon>
        <taxon>Bacillaceae</taxon>
        <taxon>Neobacillus</taxon>
    </lineage>
</organism>
<evidence type="ECO:0000256" key="3">
    <source>
        <dbReference type="ARBA" id="ARBA00023163"/>
    </source>
</evidence>
<gene>
    <name evidence="5" type="ORF">BABA_05541</name>
</gene>
<proteinExistence type="predicted"/>
<evidence type="ECO:0000256" key="1">
    <source>
        <dbReference type="ARBA" id="ARBA00023015"/>
    </source>
</evidence>
<name>K6EAC0_9BACI</name>
<dbReference type="InterPro" id="IPR036388">
    <property type="entry name" value="WH-like_DNA-bd_sf"/>
</dbReference>
<keyword evidence="3" id="KW-0804">Transcription</keyword>
<evidence type="ECO:0000256" key="2">
    <source>
        <dbReference type="ARBA" id="ARBA00023125"/>
    </source>
</evidence>
<dbReference type="GO" id="GO:0003677">
    <property type="term" value="F:DNA binding"/>
    <property type="evidence" value="ECO:0007669"/>
    <property type="project" value="UniProtKB-KW"/>
</dbReference>
<dbReference type="InterPro" id="IPR036390">
    <property type="entry name" value="WH_DNA-bd_sf"/>
</dbReference>
<keyword evidence="6" id="KW-1185">Reference proteome</keyword>
<evidence type="ECO:0000259" key="4">
    <source>
        <dbReference type="PROSITE" id="PS50949"/>
    </source>
</evidence>
<dbReference type="GO" id="GO:0003700">
    <property type="term" value="F:DNA-binding transcription factor activity"/>
    <property type="evidence" value="ECO:0007669"/>
    <property type="project" value="InterPro"/>
</dbReference>
<sequence length="222" mass="25571">MEKLNINPIRQQRTTKEIVYSELKSAILNGQMKRGVIFTETELANSLNTSRTPVREVVSDLIKDGLLVSIPRKGVKIREISEEEKDQIAFLRLAIESEGVRQLAETITDDQLEELSLIVKEQEEAMEANDRLTYVELDQTFHRTILHFSNLYLLEEAFQSLYNLTRLIGHKALRKEGRMREVIQEHFDIIQSLKSKNAETAKASVKLHLTKTMDTATKTEME</sequence>
<dbReference type="SMART" id="SM00345">
    <property type="entry name" value="HTH_GNTR"/>
    <property type="match status" value="1"/>
</dbReference>
<dbReference type="PANTHER" id="PTHR43537">
    <property type="entry name" value="TRANSCRIPTIONAL REGULATOR, GNTR FAMILY"/>
    <property type="match status" value="1"/>
</dbReference>
<dbReference type="SUPFAM" id="SSF48008">
    <property type="entry name" value="GntR ligand-binding domain-like"/>
    <property type="match status" value="1"/>
</dbReference>
<dbReference type="PATRIC" id="fig|1117379.3.peg.1154"/>
<comment type="caution">
    <text evidence="5">The sequence shown here is derived from an EMBL/GenBank/DDBJ whole genome shotgun (WGS) entry which is preliminary data.</text>
</comment>
<dbReference type="InterPro" id="IPR000524">
    <property type="entry name" value="Tscrpt_reg_HTH_GntR"/>
</dbReference>
<keyword evidence="1" id="KW-0805">Transcription regulation</keyword>
<dbReference type="PROSITE" id="PS50949">
    <property type="entry name" value="HTH_GNTR"/>
    <property type="match status" value="1"/>
</dbReference>
<keyword evidence="2" id="KW-0238">DNA-binding</keyword>
<dbReference type="Pfam" id="PF00392">
    <property type="entry name" value="GntR"/>
    <property type="match status" value="1"/>
</dbReference>
<dbReference type="AlphaFoldDB" id="K6EAC0"/>
<dbReference type="STRING" id="1117379.BABA_05541"/>
<feature type="domain" description="HTH gntR-type" evidence="4">
    <location>
        <begin position="13"/>
        <end position="80"/>
    </location>
</feature>
<protein>
    <submittedName>
        <fullName evidence="5">GntR family transcriptional regulator</fullName>
    </submittedName>
</protein>
<dbReference type="SUPFAM" id="SSF46785">
    <property type="entry name" value="Winged helix' DNA-binding domain"/>
    <property type="match status" value="1"/>
</dbReference>
<evidence type="ECO:0000313" key="6">
    <source>
        <dbReference type="Proteomes" id="UP000006316"/>
    </source>
</evidence>
<reference evidence="5 6" key="1">
    <citation type="journal article" date="2012" name="Front. Microbiol.">
        <title>Redundancy and modularity in membrane-associated dissimilatory nitrate reduction in Bacillus.</title>
        <authorList>
            <person name="Heylen K."/>
            <person name="Keltjens J."/>
        </authorList>
    </citation>
    <scope>NUCLEOTIDE SEQUENCE [LARGE SCALE GENOMIC DNA]</scope>
    <source>
        <strain evidence="6">LMG 21833T</strain>
    </source>
</reference>
<dbReference type="RefSeq" id="WP_007084135.1">
    <property type="nucleotide sequence ID" value="NZ_AJLS01000039.1"/>
</dbReference>
<dbReference type="EMBL" id="AJLS01000039">
    <property type="protein sequence ID" value="EKN70346.1"/>
    <property type="molecule type" value="Genomic_DNA"/>
</dbReference>
<dbReference type="eggNOG" id="COG1802">
    <property type="taxonomic scope" value="Bacteria"/>
</dbReference>
<dbReference type="InterPro" id="IPR011711">
    <property type="entry name" value="GntR_C"/>
</dbReference>
<dbReference type="InterPro" id="IPR008920">
    <property type="entry name" value="TF_FadR/GntR_C"/>
</dbReference>
<dbReference type="OrthoDB" id="9782299at2"/>
<dbReference type="Gene3D" id="1.10.10.10">
    <property type="entry name" value="Winged helix-like DNA-binding domain superfamily/Winged helix DNA-binding domain"/>
    <property type="match status" value="1"/>
</dbReference>
<accession>K6EAC0</accession>
<dbReference type="Proteomes" id="UP000006316">
    <property type="component" value="Unassembled WGS sequence"/>
</dbReference>
<dbReference type="Gene3D" id="1.20.120.530">
    <property type="entry name" value="GntR ligand-binding domain-like"/>
    <property type="match status" value="1"/>
</dbReference>
<dbReference type="Pfam" id="PF07729">
    <property type="entry name" value="FCD"/>
    <property type="match status" value="1"/>
</dbReference>
<dbReference type="PANTHER" id="PTHR43537:SF24">
    <property type="entry name" value="GLUCONATE OPERON TRANSCRIPTIONAL REPRESSOR"/>
    <property type="match status" value="1"/>
</dbReference>
<dbReference type="SMART" id="SM00895">
    <property type="entry name" value="FCD"/>
    <property type="match status" value="1"/>
</dbReference>
<evidence type="ECO:0000313" key="5">
    <source>
        <dbReference type="EMBL" id="EKN70346.1"/>
    </source>
</evidence>